<keyword evidence="5" id="KW-0443">Lipid metabolism</keyword>
<dbReference type="RefSeq" id="WP_372517498.1">
    <property type="nucleotide sequence ID" value="NZ_AP022606.1"/>
</dbReference>
<evidence type="ECO:0000313" key="7">
    <source>
        <dbReference type="Proteomes" id="UP000467379"/>
    </source>
</evidence>
<dbReference type="InterPro" id="IPR047672">
    <property type="entry name" value="CMAS_actinobact"/>
</dbReference>
<dbReference type="CDD" id="cd02440">
    <property type="entry name" value="AdoMet_MTases"/>
    <property type="match status" value="1"/>
</dbReference>
<dbReference type="NCBIfam" id="NF040660">
    <property type="entry name" value="mycolic_MTase"/>
    <property type="match status" value="1"/>
</dbReference>
<evidence type="ECO:0000256" key="3">
    <source>
        <dbReference type="ARBA" id="ARBA00022679"/>
    </source>
</evidence>
<evidence type="ECO:0000256" key="1">
    <source>
        <dbReference type="ARBA" id="ARBA00010815"/>
    </source>
</evidence>
<keyword evidence="3" id="KW-0808">Transferase</keyword>
<accession>A0ABM7KHH7</accession>
<dbReference type="Proteomes" id="UP000467379">
    <property type="component" value="Chromosome"/>
</dbReference>
<dbReference type="Gene3D" id="3.40.50.150">
    <property type="entry name" value="Vaccinia Virus protein VP39"/>
    <property type="match status" value="1"/>
</dbReference>
<keyword evidence="4" id="KW-0949">S-adenosyl-L-methionine</keyword>
<keyword evidence="2" id="KW-0489">Methyltransferase</keyword>
<protein>
    <submittedName>
        <fullName evidence="6">Hydroxymycolate synthase MmaA4</fullName>
    </submittedName>
</protein>
<keyword evidence="7" id="KW-1185">Reference proteome</keyword>
<dbReference type="Pfam" id="PF02353">
    <property type="entry name" value="CMAS"/>
    <property type="match status" value="1"/>
</dbReference>
<comment type="similarity">
    <text evidence="1">Belongs to the CFA/CMAS family.</text>
</comment>
<evidence type="ECO:0000256" key="5">
    <source>
        <dbReference type="ARBA" id="ARBA00023098"/>
    </source>
</evidence>
<organism evidence="6 7">
    <name type="scientific">Mycobacterium branderi</name>
    <dbReference type="NCBI Taxonomy" id="43348"/>
    <lineage>
        <taxon>Bacteria</taxon>
        <taxon>Bacillati</taxon>
        <taxon>Actinomycetota</taxon>
        <taxon>Actinomycetes</taxon>
        <taxon>Mycobacteriales</taxon>
        <taxon>Mycobacteriaceae</taxon>
        <taxon>Mycobacterium</taxon>
    </lineage>
</organism>
<dbReference type="PANTHER" id="PTHR43667">
    <property type="entry name" value="CYCLOPROPANE-FATTY-ACYL-PHOSPHOLIPID SYNTHASE"/>
    <property type="match status" value="1"/>
</dbReference>
<dbReference type="PIRSF" id="PIRSF003085">
    <property type="entry name" value="CMAS"/>
    <property type="match status" value="1"/>
</dbReference>
<dbReference type="InterPro" id="IPR029063">
    <property type="entry name" value="SAM-dependent_MTases_sf"/>
</dbReference>
<sequence>MCGRKGDETLMPDKQISPVNTRTRFEDIQAHYDLSDDFFALFQDPTRTYSCAYFEPPDLTLEEAQLAKVDLNLDKLDLRPGMTLLDIGCGWGTTLKRAVEKYDVNVIGLTLSKNQHARAQQVLDSIDTTRSRQVLLRGWEDFSDPVDRIVSIEAFEHFGHENYDPFFKNCFNILPDDGRMTVQSSVSYHPYDLNARGKKITFETARFIKFIVTEIFPGGRLPSTGMMVEHGEKAGFIVPEPLSLRLHYVKTLHLWGDALEANKDKAIEIASEEVYERYMKYLRGCEHYFREDMLDCSLVTYLKPGAV</sequence>
<evidence type="ECO:0000313" key="6">
    <source>
        <dbReference type="EMBL" id="BBZ10496.1"/>
    </source>
</evidence>
<name>A0ABM7KHH7_9MYCO</name>
<gene>
    <name evidence="6" type="primary">mmaA4</name>
    <name evidence="6" type="ORF">MBRA_06910</name>
</gene>
<proteinExistence type="inferred from homology"/>
<dbReference type="EMBL" id="AP022606">
    <property type="protein sequence ID" value="BBZ10496.1"/>
    <property type="molecule type" value="Genomic_DNA"/>
</dbReference>
<dbReference type="PANTHER" id="PTHR43667:SF1">
    <property type="entry name" value="CYCLOPROPANE-FATTY-ACYL-PHOSPHOLIPID SYNTHASE"/>
    <property type="match status" value="1"/>
</dbReference>
<dbReference type="InterPro" id="IPR003333">
    <property type="entry name" value="CMAS"/>
</dbReference>
<evidence type="ECO:0000256" key="2">
    <source>
        <dbReference type="ARBA" id="ARBA00022603"/>
    </source>
</evidence>
<dbReference type="InterPro" id="IPR050723">
    <property type="entry name" value="CFA/CMAS"/>
</dbReference>
<reference evidence="6 7" key="1">
    <citation type="journal article" date="2019" name="Emerg. Microbes Infect.">
        <title>Comprehensive subspecies identification of 175 nontuberculous mycobacteria species based on 7547 genomic profiles.</title>
        <authorList>
            <person name="Matsumoto Y."/>
            <person name="Kinjo T."/>
            <person name="Motooka D."/>
            <person name="Nabeya D."/>
            <person name="Jung N."/>
            <person name="Uechi K."/>
            <person name="Horii T."/>
            <person name="Iida T."/>
            <person name="Fujita J."/>
            <person name="Nakamura S."/>
        </authorList>
    </citation>
    <scope>NUCLEOTIDE SEQUENCE [LARGE SCALE GENOMIC DNA]</scope>
    <source>
        <strain evidence="6 7">JCM 12687</strain>
    </source>
</reference>
<evidence type="ECO:0000256" key="4">
    <source>
        <dbReference type="ARBA" id="ARBA00022691"/>
    </source>
</evidence>
<dbReference type="SUPFAM" id="SSF53335">
    <property type="entry name" value="S-adenosyl-L-methionine-dependent methyltransferases"/>
    <property type="match status" value="1"/>
</dbReference>